<reference evidence="10 11" key="1">
    <citation type="journal article" date="2019" name="BMC Genomics">
        <title>Chromosome level assembly and comparative genome analysis confirm lager-brewing yeasts originated from a single hybridization.</title>
        <authorList>
            <person name="Salazar A.N."/>
            <person name="Gorter de Vries A.R."/>
            <person name="van den Broek M."/>
            <person name="Brouwers N."/>
            <person name="de la Torre Cortes P."/>
            <person name="Kuijpers N.G.A."/>
            <person name="Daran J.G."/>
            <person name="Abeel T."/>
        </authorList>
    </citation>
    <scope>NUCLEOTIDE SEQUENCE [LARGE SCALE GENOMIC DNA]</scope>
    <source>
        <strain evidence="10 11">CBS 1483</strain>
    </source>
</reference>
<evidence type="ECO:0000313" key="11">
    <source>
        <dbReference type="Proteomes" id="UP000501346"/>
    </source>
</evidence>
<dbReference type="AlphaFoldDB" id="A0A6C1DRX6"/>
<dbReference type="GO" id="GO:0005681">
    <property type="term" value="C:spliceosomal complex"/>
    <property type="evidence" value="ECO:0007669"/>
    <property type="project" value="UniProtKB-KW"/>
</dbReference>
<comment type="function">
    <text evidence="8">Involved in pre-mRNA splicing.</text>
</comment>
<gene>
    <name evidence="10" type="primary">SYF2_1</name>
    <name evidence="10" type="ORF">GRS66_001942</name>
</gene>
<feature type="region of interest" description="Disordered" evidence="9">
    <location>
        <begin position="36"/>
        <end position="97"/>
    </location>
</feature>
<keyword evidence="6 8" id="KW-0508">mRNA splicing</keyword>
<evidence type="ECO:0000313" key="10">
    <source>
        <dbReference type="EMBL" id="QID79659.1"/>
    </source>
</evidence>
<evidence type="ECO:0000256" key="8">
    <source>
        <dbReference type="RuleBase" id="RU367148"/>
    </source>
</evidence>
<protein>
    <recommendedName>
        <fullName evidence="3 8">Pre-mRNA-splicing factor SYF2</fullName>
    </recommendedName>
</protein>
<comment type="subcellular location">
    <subcellularLocation>
        <location evidence="1 8">Nucleus</location>
    </subcellularLocation>
</comment>
<dbReference type="OrthoDB" id="199717at2759"/>
<feature type="compositionally biased region" description="Acidic residues" evidence="9">
    <location>
        <begin position="48"/>
        <end position="57"/>
    </location>
</feature>
<feature type="region of interest" description="Disordered" evidence="9">
    <location>
        <begin position="112"/>
        <end position="149"/>
    </location>
</feature>
<evidence type="ECO:0000256" key="4">
    <source>
        <dbReference type="ARBA" id="ARBA00022664"/>
    </source>
</evidence>
<dbReference type="Pfam" id="PF08231">
    <property type="entry name" value="SYF2"/>
    <property type="match status" value="1"/>
</dbReference>
<evidence type="ECO:0000256" key="6">
    <source>
        <dbReference type="ARBA" id="ARBA00023187"/>
    </source>
</evidence>
<name>A0A6C1DRX6_SACPS</name>
<keyword evidence="11" id="KW-1185">Reference proteome</keyword>
<keyword evidence="7 8" id="KW-0539">Nucleus</keyword>
<comment type="subunit">
    <text evidence="8">May be part of a spliceosome complex.</text>
</comment>
<feature type="compositionally biased region" description="Polar residues" evidence="9">
    <location>
        <begin position="112"/>
        <end position="123"/>
    </location>
</feature>
<accession>A0A6C1DRX6</accession>
<dbReference type="InterPro" id="IPR013260">
    <property type="entry name" value="mRNA_splic_SYF2"/>
</dbReference>
<proteinExistence type="inferred from homology"/>
<evidence type="ECO:0000256" key="5">
    <source>
        <dbReference type="ARBA" id="ARBA00022728"/>
    </source>
</evidence>
<comment type="similarity">
    <text evidence="2 8">Belongs to the SYF2 family.</text>
</comment>
<dbReference type="EMBL" id="CP048988">
    <property type="protein sequence ID" value="QID79659.1"/>
    <property type="molecule type" value="Genomic_DNA"/>
</dbReference>
<evidence type="ECO:0000256" key="7">
    <source>
        <dbReference type="ARBA" id="ARBA00023242"/>
    </source>
</evidence>
<organism evidence="10 11">
    <name type="scientific">Saccharomyces pastorianus</name>
    <name type="common">Lager yeast</name>
    <name type="synonym">Saccharomyces cerevisiae x Saccharomyces eubayanus</name>
    <dbReference type="NCBI Taxonomy" id="27292"/>
    <lineage>
        <taxon>Eukaryota</taxon>
        <taxon>Fungi</taxon>
        <taxon>Dikarya</taxon>
        <taxon>Ascomycota</taxon>
        <taxon>Saccharomycotina</taxon>
        <taxon>Saccharomycetes</taxon>
        <taxon>Saccharomycetales</taxon>
        <taxon>Saccharomycetaceae</taxon>
        <taxon>Saccharomyces</taxon>
    </lineage>
</organism>
<evidence type="ECO:0000256" key="3">
    <source>
        <dbReference type="ARBA" id="ARBA00014745"/>
    </source>
</evidence>
<sequence>MDFYKLDEKLKELKRKRVDVSIKSRKLADREIQEVSANRKPRVYSMEDVNDADESVGDTESPEKEKAFHYTVQEYDAWERRHPQGKTGQSQRGGISYDQLAKLSYEKTLRNLATQTQNSSKQDSSADEEDNKNVPKKGRIGKVQKDTKTGKITIADDDKLVNKLAVSLQSESKKRYEARKRQMENAKTLYGVESFINDKNKQFNEKLSRESKGSE</sequence>
<evidence type="ECO:0000256" key="1">
    <source>
        <dbReference type="ARBA" id="ARBA00004123"/>
    </source>
</evidence>
<keyword evidence="5 8" id="KW-0747">Spliceosome</keyword>
<evidence type="ECO:0000256" key="2">
    <source>
        <dbReference type="ARBA" id="ARBA00010028"/>
    </source>
</evidence>
<dbReference type="GO" id="GO:0000398">
    <property type="term" value="P:mRNA splicing, via spliceosome"/>
    <property type="evidence" value="ECO:0007669"/>
    <property type="project" value="UniProtKB-UniRule"/>
</dbReference>
<dbReference type="Proteomes" id="UP000501346">
    <property type="component" value="Chromosome ScVII"/>
</dbReference>
<keyword evidence="4 8" id="KW-0507">mRNA processing</keyword>
<evidence type="ECO:0000256" key="9">
    <source>
        <dbReference type="SAM" id="MobiDB-lite"/>
    </source>
</evidence>